<keyword evidence="9" id="KW-1185">Reference proteome</keyword>
<organism evidence="8 9">
    <name type="scientific">Paramarasmius palmivorus</name>
    <dbReference type="NCBI Taxonomy" id="297713"/>
    <lineage>
        <taxon>Eukaryota</taxon>
        <taxon>Fungi</taxon>
        <taxon>Dikarya</taxon>
        <taxon>Basidiomycota</taxon>
        <taxon>Agaricomycotina</taxon>
        <taxon>Agaricomycetes</taxon>
        <taxon>Agaricomycetidae</taxon>
        <taxon>Agaricales</taxon>
        <taxon>Marasmiineae</taxon>
        <taxon>Marasmiaceae</taxon>
        <taxon>Paramarasmius</taxon>
    </lineage>
</organism>
<feature type="compositionally biased region" description="Low complexity" evidence="6">
    <location>
        <begin position="54"/>
        <end position="68"/>
    </location>
</feature>
<dbReference type="Pfam" id="PF13923">
    <property type="entry name" value="zf-C3HC4_2"/>
    <property type="match status" value="1"/>
</dbReference>
<evidence type="ECO:0000256" key="3">
    <source>
        <dbReference type="ARBA" id="ARBA00022833"/>
    </source>
</evidence>
<evidence type="ECO:0000256" key="2">
    <source>
        <dbReference type="ARBA" id="ARBA00022771"/>
    </source>
</evidence>
<dbReference type="InterPro" id="IPR001841">
    <property type="entry name" value="Znf_RING"/>
</dbReference>
<dbReference type="GO" id="GO:0008270">
    <property type="term" value="F:zinc ion binding"/>
    <property type="evidence" value="ECO:0007669"/>
    <property type="project" value="UniProtKB-KW"/>
</dbReference>
<dbReference type="InterPro" id="IPR013083">
    <property type="entry name" value="Znf_RING/FYVE/PHD"/>
</dbReference>
<dbReference type="PROSITE" id="PS50089">
    <property type="entry name" value="ZF_RING_2"/>
    <property type="match status" value="1"/>
</dbReference>
<dbReference type="PROSITE" id="PS00518">
    <property type="entry name" value="ZF_RING_1"/>
    <property type="match status" value="1"/>
</dbReference>
<reference evidence="8 9" key="1">
    <citation type="submission" date="2024-01" db="EMBL/GenBank/DDBJ databases">
        <title>A draft genome for a cacao thread blight-causing isolate of Paramarasmius palmivorus.</title>
        <authorList>
            <person name="Baruah I.K."/>
            <person name="Bukari Y."/>
            <person name="Amoako-Attah I."/>
            <person name="Meinhardt L.W."/>
            <person name="Bailey B.A."/>
            <person name="Cohen S.P."/>
        </authorList>
    </citation>
    <scope>NUCLEOTIDE SEQUENCE [LARGE SCALE GENOMIC DNA]</scope>
    <source>
        <strain evidence="8 9">GH-12</strain>
    </source>
</reference>
<name>A0AAW0DXM5_9AGAR</name>
<evidence type="ECO:0000256" key="4">
    <source>
        <dbReference type="PROSITE-ProRule" id="PRU00175"/>
    </source>
</evidence>
<keyword evidence="5" id="KW-0175">Coiled coil</keyword>
<gene>
    <name evidence="8" type="ORF">VNI00_002493</name>
</gene>
<dbReference type="SUPFAM" id="SSF57850">
    <property type="entry name" value="RING/U-box"/>
    <property type="match status" value="1"/>
</dbReference>
<evidence type="ECO:0000259" key="7">
    <source>
        <dbReference type="PROSITE" id="PS50089"/>
    </source>
</evidence>
<proteinExistence type="predicted"/>
<sequence>MDKDNSPYRSSAVPSLPRSPMRLRSASGSSRQVRLPVVEISSDSDEESSPNKVSNPAGSSASSTNSESGNDEIRRLKEAIASLSLKCVEADRRREEAEKAREESDTMRTAIEQREREKELELTKVKADYAQLASCNLDMSKIETHLTCGICSDFILVPWGLPNCGHVFCAKCLHTWLKTTLEKFRETRPNYCPREFTLHFLTRNERLKILDARMAHQVIAILRPRETVHPEYTCPCCRVPIRARPVVTVNLKGIAAEVAIAKDLPPAAPEEEAQVFWSYFWPSANIGFALRYNLSNPPCHVIRTTDFVANAEGWMLRPGNSEAVDVARTVVVFYRLTKIVVDDSIDFPTLLQCRRHGVEEQALSKPNVE</sequence>
<keyword evidence="2 4" id="KW-0863">Zinc-finger</keyword>
<evidence type="ECO:0000256" key="6">
    <source>
        <dbReference type="SAM" id="MobiDB-lite"/>
    </source>
</evidence>
<keyword evidence="1" id="KW-0479">Metal-binding</keyword>
<dbReference type="InterPro" id="IPR017907">
    <property type="entry name" value="Znf_RING_CS"/>
</dbReference>
<accession>A0AAW0DXM5</accession>
<evidence type="ECO:0000256" key="5">
    <source>
        <dbReference type="SAM" id="Coils"/>
    </source>
</evidence>
<dbReference type="Proteomes" id="UP001383192">
    <property type="component" value="Unassembled WGS sequence"/>
</dbReference>
<comment type="caution">
    <text evidence="8">The sequence shown here is derived from an EMBL/GenBank/DDBJ whole genome shotgun (WGS) entry which is preliminary data.</text>
</comment>
<evidence type="ECO:0000256" key="1">
    <source>
        <dbReference type="ARBA" id="ARBA00022723"/>
    </source>
</evidence>
<feature type="region of interest" description="Disordered" evidence="6">
    <location>
        <begin position="1"/>
        <end position="71"/>
    </location>
</feature>
<evidence type="ECO:0000313" key="9">
    <source>
        <dbReference type="Proteomes" id="UP001383192"/>
    </source>
</evidence>
<evidence type="ECO:0000313" key="8">
    <source>
        <dbReference type="EMBL" id="KAK7056776.1"/>
    </source>
</evidence>
<feature type="domain" description="RING-type" evidence="7">
    <location>
        <begin position="148"/>
        <end position="193"/>
    </location>
</feature>
<dbReference type="AlphaFoldDB" id="A0AAW0DXM5"/>
<dbReference type="Gene3D" id="3.30.40.10">
    <property type="entry name" value="Zinc/RING finger domain, C3HC4 (zinc finger)"/>
    <property type="match status" value="1"/>
</dbReference>
<feature type="coiled-coil region" evidence="5">
    <location>
        <begin position="73"/>
        <end position="117"/>
    </location>
</feature>
<protein>
    <recommendedName>
        <fullName evidence="7">RING-type domain-containing protein</fullName>
    </recommendedName>
</protein>
<keyword evidence="3" id="KW-0862">Zinc</keyword>
<dbReference type="EMBL" id="JAYKXP010000006">
    <property type="protein sequence ID" value="KAK7056776.1"/>
    <property type="molecule type" value="Genomic_DNA"/>
</dbReference>